<feature type="non-terminal residue" evidence="1">
    <location>
        <position position="352"/>
    </location>
</feature>
<organism evidence="1 2">
    <name type="scientific">Linnemannia exigua</name>
    <dbReference type="NCBI Taxonomy" id="604196"/>
    <lineage>
        <taxon>Eukaryota</taxon>
        <taxon>Fungi</taxon>
        <taxon>Fungi incertae sedis</taxon>
        <taxon>Mucoromycota</taxon>
        <taxon>Mortierellomycotina</taxon>
        <taxon>Mortierellomycetes</taxon>
        <taxon>Mortierellales</taxon>
        <taxon>Mortierellaceae</taxon>
        <taxon>Linnemannia</taxon>
    </lineage>
</organism>
<name>A0AAD4DAL2_9FUNG</name>
<comment type="caution">
    <text evidence="1">The sequence shown here is derived from an EMBL/GenBank/DDBJ whole genome shotgun (WGS) entry which is preliminary data.</text>
</comment>
<proteinExistence type="predicted"/>
<sequence length="352" mass="39298">DEDGLARAIGQLSAVVIHIPARQRKAFLEDEPDTEYDYQEYDEMMHILKVYELKSHDHLMTAERETKNLDDAVEIVSHLNGGYQVISELRLGLRSFDSRDHLTVKKPEVTAAGETTGANVKLQREVEVEDLIQFIFRRQWRDDDSAVDSLPDGHELLHAHAGHLDNATLQSGFTWSNPRGLVKMRVDIVCHHEDRVEAMLHWYGPLIARFEVEGLSLTDATAMGKLAQRKKRPLSPKYFSIKNVHLIEPAVREILQDVVVTGAMEDVVVLGALALELKGVKSDANLMESRFLPATFLQVADVATRGSAVLKRIFVVDMMDNENNATAALEAKVGPQSGSKSNLGQILCLLCN</sequence>
<dbReference type="AlphaFoldDB" id="A0AAD4DAL2"/>
<evidence type="ECO:0000313" key="1">
    <source>
        <dbReference type="EMBL" id="KAG0273123.1"/>
    </source>
</evidence>
<protein>
    <submittedName>
        <fullName evidence="1">Uncharacterized protein</fullName>
    </submittedName>
</protein>
<reference evidence="1" key="1">
    <citation type="journal article" date="2020" name="Fungal Divers.">
        <title>Resolving the Mortierellaceae phylogeny through synthesis of multi-gene phylogenetics and phylogenomics.</title>
        <authorList>
            <person name="Vandepol N."/>
            <person name="Liber J."/>
            <person name="Desiro A."/>
            <person name="Na H."/>
            <person name="Kennedy M."/>
            <person name="Barry K."/>
            <person name="Grigoriev I.V."/>
            <person name="Miller A.N."/>
            <person name="O'Donnell K."/>
            <person name="Stajich J.E."/>
            <person name="Bonito G."/>
        </authorList>
    </citation>
    <scope>NUCLEOTIDE SEQUENCE</scope>
    <source>
        <strain evidence="1">NRRL 28262</strain>
    </source>
</reference>
<dbReference type="Proteomes" id="UP001194580">
    <property type="component" value="Unassembled WGS sequence"/>
</dbReference>
<keyword evidence="2" id="KW-1185">Reference proteome</keyword>
<dbReference type="EMBL" id="JAAAIL010000797">
    <property type="protein sequence ID" value="KAG0273123.1"/>
    <property type="molecule type" value="Genomic_DNA"/>
</dbReference>
<evidence type="ECO:0000313" key="2">
    <source>
        <dbReference type="Proteomes" id="UP001194580"/>
    </source>
</evidence>
<accession>A0AAD4DAL2</accession>
<gene>
    <name evidence="1" type="ORF">BGZ95_011054</name>
</gene>